<protein>
    <submittedName>
        <fullName evidence="4">Short-chain dehydrogenase</fullName>
    </submittedName>
</protein>
<evidence type="ECO:0000256" key="2">
    <source>
        <dbReference type="ARBA" id="ARBA00023002"/>
    </source>
</evidence>
<gene>
    <name evidence="4" type="ORF">GCM10017083_40450</name>
</gene>
<reference evidence="4" key="1">
    <citation type="journal article" date="2014" name="Int. J. Syst. Evol. Microbiol.">
        <title>Complete genome sequence of Corynebacterium casei LMG S-19264T (=DSM 44701T), isolated from a smear-ripened cheese.</title>
        <authorList>
            <consortium name="US DOE Joint Genome Institute (JGI-PGF)"/>
            <person name="Walter F."/>
            <person name="Albersmeier A."/>
            <person name="Kalinowski J."/>
            <person name="Ruckert C."/>
        </authorList>
    </citation>
    <scope>NUCLEOTIDE SEQUENCE</scope>
    <source>
        <strain evidence="4">KCTC 42651</strain>
    </source>
</reference>
<dbReference type="CDD" id="cd05233">
    <property type="entry name" value="SDR_c"/>
    <property type="match status" value="1"/>
</dbReference>
<dbReference type="GO" id="GO:0048038">
    <property type="term" value="F:quinone binding"/>
    <property type="evidence" value="ECO:0007669"/>
    <property type="project" value="TreeGrafter"/>
</dbReference>
<accession>A0A918XUU8</accession>
<dbReference type="PRINTS" id="PR00080">
    <property type="entry name" value="SDRFAMILY"/>
</dbReference>
<keyword evidence="2" id="KW-0560">Oxidoreductase</keyword>
<dbReference type="AlphaFoldDB" id="A0A918XUU8"/>
<evidence type="ECO:0000259" key="3">
    <source>
        <dbReference type="SMART" id="SM00822"/>
    </source>
</evidence>
<dbReference type="NCBIfam" id="NF004847">
    <property type="entry name" value="PRK06198.1"/>
    <property type="match status" value="1"/>
</dbReference>
<name>A0A918XUU8_9PROT</name>
<dbReference type="InterPro" id="IPR036291">
    <property type="entry name" value="NAD(P)-bd_dom_sf"/>
</dbReference>
<evidence type="ECO:0000256" key="1">
    <source>
        <dbReference type="ARBA" id="ARBA00006484"/>
    </source>
</evidence>
<dbReference type="InterPro" id="IPR002347">
    <property type="entry name" value="SDR_fam"/>
</dbReference>
<proteinExistence type="inferred from homology"/>
<reference evidence="4" key="2">
    <citation type="submission" date="2020-09" db="EMBL/GenBank/DDBJ databases">
        <authorList>
            <person name="Sun Q."/>
            <person name="Kim S."/>
        </authorList>
    </citation>
    <scope>NUCLEOTIDE SEQUENCE</scope>
    <source>
        <strain evidence="4">KCTC 42651</strain>
    </source>
</reference>
<dbReference type="InterPro" id="IPR057326">
    <property type="entry name" value="KR_dom"/>
</dbReference>
<keyword evidence="5" id="KW-1185">Reference proteome</keyword>
<dbReference type="GO" id="GO:0006633">
    <property type="term" value="P:fatty acid biosynthetic process"/>
    <property type="evidence" value="ECO:0007669"/>
    <property type="project" value="TreeGrafter"/>
</dbReference>
<feature type="domain" description="Ketoreductase" evidence="3">
    <location>
        <begin position="13"/>
        <end position="198"/>
    </location>
</feature>
<dbReference type="Gene3D" id="3.40.50.720">
    <property type="entry name" value="NAD(P)-binding Rossmann-like Domain"/>
    <property type="match status" value="1"/>
</dbReference>
<dbReference type="PANTHER" id="PTHR42760">
    <property type="entry name" value="SHORT-CHAIN DEHYDROGENASES/REDUCTASES FAMILY MEMBER"/>
    <property type="match status" value="1"/>
</dbReference>
<dbReference type="EMBL" id="BMZS01000010">
    <property type="protein sequence ID" value="GHD58066.1"/>
    <property type="molecule type" value="Genomic_DNA"/>
</dbReference>
<comment type="similarity">
    <text evidence="1">Belongs to the short-chain dehydrogenases/reductases (SDR) family.</text>
</comment>
<dbReference type="PANTHER" id="PTHR42760:SF133">
    <property type="entry name" value="3-OXOACYL-[ACYL-CARRIER-PROTEIN] REDUCTASE"/>
    <property type="match status" value="1"/>
</dbReference>
<dbReference type="SUPFAM" id="SSF51735">
    <property type="entry name" value="NAD(P)-binding Rossmann-fold domains"/>
    <property type="match status" value="1"/>
</dbReference>
<dbReference type="FunFam" id="3.40.50.720:FF:000084">
    <property type="entry name" value="Short-chain dehydrogenase reductase"/>
    <property type="match status" value="1"/>
</dbReference>
<organism evidence="4 5">
    <name type="scientific">Thalassobaculum fulvum</name>
    <dbReference type="NCBI Taxonomy" id="1633335"/>
    <lineage>
        <taxon>Bacteria</taxon>
        <taxon>Pseudomonadati</taxon>
        <taxon>Pseudomonadota</taxon>
        <taxon>Alphaproteobacteria</taxon>
        <taxon>Rhodospirillales</taxon>
        <taxon>Thalassobaculaceae</taxon>
        <taxon>Thalassobaculum</taxon>
    </lineage>
</organism>
<dbReference type="PRINTS" id="PR00081">
    <property type="entry name" value="GDHRDH"/>
</dbReference>
<dbReference type="RefSeq" id="WP_189993020.1">
    <property type="nucleotide sequence ID" value="NZ_BMZS01000010.1"/>
</dbReference>
<comment type="caution">
    <text evidence="4">The sequence shown here is derived from an EMBL/GenBank/DDBJ whole genome shotgun (WGS) entry which is preliminary data.</text>
</comment>
<evidence type="ECO:0000313" key="4">
    <source>
        <dbReference type="EMBL" id="GHD58066.1"/>
    </source>
</evidence>
<dbReference type="Pfam" id="PF13561">
    <property type="entry name" value="adh_short_C2"/>
    <property type="match status" value="1"/>
</dbReference>
<dbReference type="Proteomes" id="UP000630353">
    <property type="component" value="Unassembled WGS sequence"/>
</dbReference>
<dbReference type="GO" id="GO:0016616">
    <property type="term" value="F:oxidoreductase activity, acting on the CH-OH group of donors, NAD or NADP as acceptor"/>
    <property type="evidence" value="ECO:0007669"/>
    <property type="project" value="TreeGrafter"/>
</dbReference>
<dbReference type="SMART" id="SM00822">
    <property type="entry name" value="PKS_KR"/>
    <property type="match status" value="1"/>
</dbReference>
<evidence type="ECO:0000313" key="5">
    <source>
        <dbReference type="Proteomes" id="UP000630353"/>
    </source>
</evidence>
<sequence length="264" mass="27908">MSAWNAQSDLAGGVFVVTGSTQGIGEAVARRLAERGAAGLLVTGRNRARGEAVVADLHSLGAEAVFVAAELADVDACRSIVAAADRAFGRLDGLVNAAGVTDRGTVDDTTPELWDRIFAVNTRAPFFLAQEAVRIMRREGTPGRIVNIVTMSSHGGQPKLVPYSASKAALAALTRNLAHGLRRDRIRVNAINIGWADTPNEDAVQRAEGQPADWLVRAEAAQPFGRLIKPDDVAKLTLFLLSADSGVMTGAVIDHDQNVMGAYD</sequence>